<gene>
    <name evidence="1" type="ORF">E3T51_03565</name>
</gene>
<evidence type="ECO:0000313" key="1">
    <source>
        <dbReference type="EMBL" id="TFD89810.1"/>
    </source>
</evidence>
<protein>
    <submittedName>
        <fullName evidence="1">Uncharacterized protein</fullName>
    </submittedName>
</protein>
<sequence>MGESTVGLYAAKGAVLAAARLGLGHAATRLLVHMALETWDDTDNPGNQPPRRYFASRESSAIALGYLAPDNGSESAYHSVKRAIAELVASGAIERVSAGHRGHNAEFNLLVDSTRPGGHRRYETNVIPMLRRGGLGAGERPP</sequence>
<dbReference type="EMBL" id="SOHN01000008">
    <property type="protein sequence ID" value="TFD89810.1"/>
    <property type="molecule type" value="Genomic_DNA"/>
</dbReference>
<evidence type="ECO:0000313" key="2">
    <source>
        <dbReference type="Proteomes" id="UP000297626"/>
    </source>
</evidence>
<accession>A0A4R9BSB5</accession>
<dbReference type="RefSeq" id="WP_134527609.1">
    <property type="nucleotide sequence ID" value="NZ_SOHN01000008.1"/>
</dbReference>
<proteinExistence type="predicted"/>
<comment type="caution">
    <text evidence="1">The sequence shown here is derived from an EMBL/GenBank/DDBJ whole genome shotgun (WGS) entry which is preliminary data.</text>
</comment>
<name>A0A4R9BSB5_9MICO</name>
<organism evidence="1 2">
    <name type="scientific">Cryobacterium serini</name>
    <dbReference type="NCBI Taxonomy" id="1259201"/>
    <lineage>
        <taxon>Bacteria</taxon>
        <taxon>Bacillati</taxon>
        <taxon>Actinomycetota</taxon>
        <taxon>Actinomycetes</taxon>
        <taxon>Micrococcales</taxon>
        <taxon>Microbacteriaceae</taxon>
        <taxon>Cryobacterium</taxon>
    </lineage>
</organism>
<dbReference type="AlphaFoldDB" id="A0A4R9BSB5"/>
<reference evidence="1 2" key="1">
    <citation type="submission" date="2019-03" db="EMBL/GenBank/DDBJ databases">
        <title>Genomics of glacier-inhabiting Cryobacterium strains.</title>
        <authorList>
            <person name="Liu Q."/>
            <person name="Xin Y.-H."/>
        </authorList>
    </citation>
    <scope>NUCLEOTIDE SEQUENCE [LARGE SCALE GENOMIC DNA]</scope>
    <source>
        <strain evidence="1 2">Sr54</strain>
    </source>
</reference>
<keyword evidence="2" id="KW-1185">Reference proteome</keyword>
<dbReference type="Proteomes" id="UP000297626">
    <property type="component" value="Unassembled WGS sequence"/>
</dbReference>